<protein>
    <recommendedName>
        <fullName evidence="2">Peptidase M14 domain-containing protein</fullName>
    </recommendedName>
</protein>
<dbReference type="SUPFAM" id="SSF53187">
    <property type="entry name" value="Zn-dependent exopeptidases"/>
    <property type="match status" value="1"/>
</dbReference>
<evidence type="ECO:0000256" key="1">
    <source>
        <dbReference type="SAM" id="SignalP"/>
    </source>
</evidence>
<name>A0A953HQ54_9BACT</name>
<dbReference type="EMBL" id="JAHVHU010000012">
    <property type="protein sequence ID" value="MBY5959194.1"/>
    <property type="molecule type" value="Genomic_DNA"/>
</dbReference>
<dbReference type="AlphaFoldDB" id="A0A953HQ54"/>
<proteinExistence type="predicted"/>
<dbReference type="Gene3D" id="3.40.630.10">
    <property type="entry name" value="Zn peptidases"/>
    <property type="match status" value="1"/>
</dbReference>
<dbReference type="RefSeq" id="WP_222580733.1">
    <property type="nucleotide sequence ID" value="NZ_JAHVHU010000012.1"/>
</dbReference>
<sequence length="406" mass="45790">MIRLTLVASFFFMFFLSSVESQTTTWIKPGIHCFEVPTEYLKERDSIPDFWLTTNAEVNDFLDANIRRGEVRQIGTSAGGRPIRAVFYGTPREGEGTTTYSGSLGFQDVRAYRGPDHENTVFLAMASVHGGELEPIMGIVNFLSVLETGKDLRGKAWPEIEQFFHEIDRLIVIPIMNPDGRNRVPIRMTPFRGMNYKVNEYWNTGGNPDGTLIGWPDIKEYIPFDFTTNQFPGGYSNEAGVNIQHDDFFNVMQPETRALFDLCDIEKPDLILNMHTGAVFPKMLKPFTEVELRPVFDQLYKRILTAWTKAGLERTDNVELESDPEGVGSYSPFGLDGALSFHCGALSAVIESPNHGFASVRDEHGDMIIMTPDMLLDAQLIGYRESLQFLRDTGGRSQWTPGKNSR</sequence>
<dbReference type="InterPro" id="IPR000834">
    <property type="entry name" value="Peptidase_M14"/>
</dbReference>
<feature type="chain" id="PRO_5037973612" description="Peptidase M14 domain-containing protein" evidence="1">
    <location>
        <begin position="22"/>
        <end position="406"/>
    </location>
</feature>
<gene>
    <name evidence="3" type="ORF">KUV50_13660</name>
</gene>
<keyword evidence="4" id="KW-1185">Reference proteome</keyword>
<dbReference type="GO" id="GO:0004181">
    <property type="term" value="F:metallocarboxypeptidase activity"/>
    <property type="evidence" value="ECO:0007669"/>
    <property type="project" value="InterPro"/>
</dbReference>
<evidence type="ECO:0000313" key="4">
    <source>
        <dbReference type="Proteomes" id="UP000753961"/>
    </source>
</evidence>
<evidence type="ECO:0000313" key="3">
    <source>
        <dbReference type="EMBL" id="MBY5959194.1"/>
    </source>
</evidence>
<keyword evidence="1" id="KW-0732">Signal</keyword>
<feature type="signal peptide" evidence="1">
    <location>
        <begin position="1"/>
        <end position="21"/>
    </location>
</feature>
<dbReference type="GO" id="GO:0008270">
    <property type="term" value="F:zinc ion binding"/>
    <property type="evidence" value="ECO:0007669"/>
    <property type="project" value="InterPro"/>
</dbReference>
<dbReference type="Proteomes" id="UP000753961">
    <property type="component" value="Unassembled WGS sequence"/>
</dbReference>
<dbReference type="Pfam" id="PF00246">
    <property type="entry name" value="Peptidase_M14"/>
    <property type="match status" value="1"/>
</dbReference>
<comment type="caution">
    <text evidence="3">The sequence shown here is derived from an EMBL/GenBank/DDBJ whole genome shotgun (WGS) entry which is preliminary data.</text>
</comment>
<evidence type="ECO:0000259" key="2">
    <source>
        <dbReference type="Pfam" id="PF00246"/>
    </source>
</evidence>
<reference evidence="3" key="1">
    <citation type="submission" date="2021-06" db="EMBL/GenBank/DDBJ databases">
        <title>44 bacteria genomes isolated from Dapeng, Shenzhen.</title>
        <authorList>
            <person name="Zheng W."/>
            <person name="Yu S."/>
            <person name="Huang Y."/>
        </authorList>
    </citation>
    <scope>NUCLEOTIDE SEQUENCE</scope>
    <source>
        <strain evidence="3">DP5N28-2</strain>
    </source>
</reference>
<feature type="domain" description="Peptidase M14" evidence="2">
    <location>
        <begin position="70"/>
        <end position="279"/>
    </location>
</feature>
<dbReference type="GO" id="GO:0006508">
    <property type="term" value="P:proteolysis"/>
    <property type="evidence" value="ECO:0007669"/>
    <property type="project" value="InterPro"/>
</dbReference>
<organism evidence="3 4">
    <name type="scientific">Membranihabitans marinus</name>
    <dbReference type="NCBI Taxonomy" id="1227546"/>
    <lineage>
        <taxon>Bacteria</taxon>
        <taxon>Pseudomonadati</taxon>
        <taxon>Bacteroidota</taxon>
        <taxon>Saprospiria</taxon>
        <taxon>Saprospirales</taxon>
        <taxon>Saprospiraceae</taxon>
        <taxon>Membranihabitans</taxon>
    </lineage>
</organism>
<accession>A0A953HQ54</accession>